<feature type="domain" description="Gamma tubulin complex component C-terminal" evidence="8">
    <location>
        <begin position="12"/>
        <end position="133"/>
    </location>
</feature>
<dbReference type="PANTHER" id="PTHR19302:SF27">
    <property type="entry name" value="GAMMA-TUBULIN COMPLEX COMPONENT 4"/>
    <property type="match status" value="1"/>
</dbReference>
<reference evidence="9" key="1">
    <citation type="submission" date="2022-01" db="EMBL/GenBank/DDBJ databases">
        <authorList>
            <person name="Braso-Vives M."/>
        </authorList>
    </citation>
    <scope>NUCLEOTIDE SEQUENCE</scope>
</reference>
<feature type="region of interest" description="Disordered" evidence="7">
    <location>
        <begin position="146"/>
        <end position="171"/>
    </location>
</feature>
<evidence type="ECO:0000256" key="4">
    <source>
        <dbReference type="ARBA" id="ARBA00022701"/>
    </source>
</evidence>
<comment type="similarity">
    <text evidence="2 6">Belongs to the TUBGCP family.</text>
</comment>
<dbReference type="GO" id="GO:0007020">
    <property type="term" value="P:microtubule nucleation"/>
    <property type="evidence" value="ECO:0007669"/>
    <property type="project" value="InterPro"/>
</dbReference>
<dbReference type="InterPro" id="IPR007259">
    <property type="entry name" value="GCP"/>
</dbReference>
<evidence type="ECO:0000313" key="10">
    <source>
        <dbReference type="Proteomes" id="UP000838412"/>
    </source>
</evidence>
<evidence type="ECO:0000256" key="7">
    <source>
        <dbReference type="SAM" id="MobiDB-lite"/>
    </source>
</evidence>
<keyword evidence="5 6" id="KW-0206">Cytoskeleton</keyword>
<keyword evidence="4 6" id="KW-0493">Microtubule</keyword>
<dbReference type="GO" id="GO:0000930">
    <property type="term" value="C:gamma-tubulin complex"/>
    <property type="evidence" value="ECO:0007669"/>
    <property type="project" value="TreeGrafter"/>
</dbReference>
<evidence type="ECO:0000313" key="9">
    <source>
        <dbReference type="EMBL" id="CAH1254945.1"/>
    </source>
</evidence>
<name>A0A8J9ZJV6_BRALA</name>
<dbReference type="Gene3D" id="1.20.120.1900">
    <property type="entry name" value="Gamma-tubulin complex, C-terminal domain"/>
    <property type="match status" value="1"/>
</dbReference>
<dbReference type="EMBL" id="OV696687">
    <property type="protein sequence ID" value="CAH1254945.1"/>
    <property type="molecule type" value="Genomic_DNA"/>
</dbReference>
<comment type="subcellular location">
    <subcellularLocation>
        <location evidence="1 6">Cytoplasm</location>
        <location evidence="1 6">Cytoskeleton</location>
        <location evidence="1 6">Microtubule organizing center</location>
    </subcellularLocation>
</comment>
<evidence type="ECO:0000256" key="1">
    <source>
        <dbReference type="ARBA" id="ARBA00004267"/>
    </source>
</evidence>
<dbReference type="GO" id="GO:0051011">
    <property type="term" value="F:microtubule minus-end binding"/>
    <property type="evidence" value="ECO:0007669"/>
    <property type="project" value="TreeGrafter"/>
</dbReference>
<dbReference type="GO" id="GO:0051225">
    <property type="term" value="P:spindle assembly"/>
    <property type="evidence" value="ECO:0007669"/>
    <property type="project" value="TreeGrafter"/>
</dbReference>
<keyword evidence="3 6" id="KW-0963">Cytoplasm</keyword>
<proteinExistence type="inferred from homology"/>
<dbReference type="Proteomes" id="UP000838412">
    <property type="component" value="Chromosome 2"/>
</dbReference>
<evidence type="ECO:0000256" key="5">
    <source>
        <dbReference type="ARBA" id="ARBA00023212"/>
    </source>
</evidence>
<dbReference type="Pfam" id="PF04130">
    <property type="entry name" value="GCP_C_terminal"/>
    <property type="match status" value="1"/>
</dbReference>
<dbReference type="InterPro" id="IPR042241">
    <property type="entry name" value="GCP_C_sf"/>
</dbReference>
<dbReference type="GO" id="GO:0005813">
    <property type="term" value="C:centrosome"/>
    <property type="evidence" value="ECO:0007669"/>
    <property type="project" value="UniProtKB-ARBA"/>
</dbReference>
<dbReference type="GO" id="GO:0051321">
    <property type="term" value="P:meiotic cell cycle"/>
    <property type="evidence" value="ECO:0007669"/>
    <property type="project" value="TreeGrafter"/>
</dbReference>
<dbReference type="AlphaFoldDB" id="A0A8J9ZJV6"/>
<evidence type="ECO:0000256" key="3">
    <source>
        <dbReference type="ARBA" id="ARBA00022490"/>
    </source>
</evidence>
<evidence type="ECO:0000256" key="2">
    <source>
        <dbReference type="ARBA" id="ARBA00010337"/>
    </source>
</evidence>
<organism evidence="9 10">
    <name type="scientific">Branchiostoma lanceolatum</name>
    <name type="common">Common lancelet</name>
    <name type="synonym">Amphioxus lanceolatum</name>
    <dbReference type="NCBI Taxonomy" id="7740"/>
    <lineage>
        <taxon>Eukaryota</taxon>
        <taxon>Metazoa</taxon>
        <taxon>Chordata</taxon>
        <taxon>Cephalochordata</taxon>
        <taxon>Leptocardii</taxon>
        <taxon>Amphioxiformes</taxon>
        <taxon>Branchiostomatidae</taxon>
        <taxon>Branchiostoma</taxon>
    </lineage>
</organism>
<dbReference type="GO" id="GO:0043015">
    <property type="term" value="F:gamma-tubulin binding"/>
    <property type="evidence" value="ECO:0007669"/>
    <property type="project" value="InterPro"/>
</dbReference>
<keyword evidence="10" id="KW-1185">Reference proteome</keyword>
<evidence type="ECO:0000256" key="6">
    <source>
        <dbReference type="RuleBase" id="RU363050"/>
    </source>
</evidence>
<dbReference type="PANTHER" id="PTHR19302">
    <property type="entry name" value="GAMMA TUBULIN COMPLEX PROTEIN"/>
    <property type="match status" value="1"/>
</dbReference>
<dbReference type="InterPro" id="IPR040457">
    <property type="entry name" value="GCP_C"/>
</dbReference>
<dbReference type="GO" id="GO:0000278">
    <property type="term" value="P:mitotic cell cycle"/>
    <property type="evidence" value="ECO:0007669"/>
    <property type="project" value="TreeGrafter"/>
</dbReference>
<dbReference type="OrthoDB" id="78652at2759"/>
<evidence type="ECO:0000259" key="8">
    <source>
        <dbReference type="Pfam" id="PF04130"/>
    </source>
</evidence>
<accession>A0A8J9ZJV6</accession>
<dbReference type="GO" id="GO:0000922">
    <property type="term" value="C:spindle pole"/>
    <property type="evidence" value="ECO:0007669"/>
    <property type="project" value="InterPro"/>
</dbReference>
<dbReference type="GO" id="GO:0005874">
    <property type="term" value="C:microtubule"/>
    <property type="evidence" value="ECO:0007669"/>
    <property type="project" value="UniProtKB-KW"/>
</dbReference>
<sequence>MHLSVRTLGFEVDVLETQFSQLVEKIHATRDFENIRLAHDQFLSSLLAQSFILMKPVFHCLNEILDQCHNFAMLVSLSPGALNERQLELLDTIAKDFSRQSNLLFKILSSVRSHQASPYLAQLLLRVDFNKYFSQAGGTLGRFTKLQYPPLPPQQQPSDTRSHPNLSPDSYNFIYRTSE</sequence>
<dbReference type="GO" id="GO:0031122">
    <property type="term" value="P:cytoplasmic microtubule organization"/>
    <property type="evidence" value="ECO:0007669"/>
    <property type="project" value="TreeGrafter"/>
</dbReference>
<gene>
    <name evidence="9" type="primary">TUBGCP4</name>
    <name evidence="9" type="ORF">BLAG_LOCUS14163</name>
</gene>
<protein>
    <recommendedName>
        <fullName evidence="6">Gamma-tubulin complex component</fullName>
    </recommendedName>
</protein>